<accession>A0A8D9B8Q4</accession>
<organism evidence="1">
    <name type="scientific">Cacopsylla melanoneura</name>
    <dbReference type="NCBI Taxonomy" id="428564"/>
    <lineage>
        <taxon>Eukaryota</taxon>
        <taxon>Metazoa</taxon>
        <taxon>Ecdysozoa</taxon>
        <taxon>Arthropoda</taxon>
        <taxon>Hexapoda</taxon>
        <taxon>Insecta</taxon>
        <taxon>Pterygota</taxon>
        <taxon>Neoptera</taxon>
        <taxon>Paraneoptera</taxon>
        <taxon>Hemiptera</taxon>
        <taxon>Sternorrhyncha</taxon>
        <taxon>Psylloidea</taxon>
        <taxon>Psyllidae</taxon>
        <taxon>Psyllinae</taxon>
        <taxon>Cacopsylla</taxon>
    </lineage>
</organism>
<dbReference type="AlphaFoldDB" id="A0A8D9B8Q4"/>
<proteinExistence type="predicted"/>
<dbReference type="InterPro" id="IPR023795">
    <property type="entry name" value="Serpin_CS"/>
</dbReference>
<dbReference type="PROSITE" id="PS00284">
    <property type="entry name" value="SERPIN"/>
    <property type="match status" value="1"/>
</dbReference>
<reference evidence="1" key="1">
    <citation type="submission" date="2021-05" db="EMBL/GenBank/DDBJ databases">
        <authorList>
            <person name="Alioto T."/>
            <person name="Alioto T."/>
            <person name="Gomez Garrido J."/>
        </authorList>
    </citation>
    <scope>NUCLEOTIDE SEQUENCE</scope>
</reference>
<dbReference type="EMBL" id="HBUF01610751">
    <property type="protein sequence ID" value="CAG6778645.1"/>
    <property type="molecule type" value="Transcribed_RNA"/>
</dbReference>
<dbReference type="Gene3D" id="2.30.39.10">
    <property type="entry name" value="Alpha-1-antitrypsin, domain 1"/>
    <property type="match status" value="1"/>
</dbReference>
<name>A0A8D9B8Q4_9HEMI</name>
<sequence length="103" mass="11931">MIVKNNNGISMAVKTSLSRPSNKFKVDHTFIFTIPHLKDHAILIAGKVEKICNFDNFIQRVYRRFWLAHRYTTALRDKSLRRSTLLQWSSDREIGAVVPNSLS</sequence>
<evidence type="ECO:0000313" key="1">
    <source>
        <dbReference type="EMBL" id="CAG6778645.1"/>
    </source>
</evidence>
<dbReference type="InterPro" id="IPR042185">
    <property type="entry name" value="Serpin_sf_2"/>
</dbReference>
<protein>
    <submittedName>
        <fullName evidence="1">Uncharacterized protein</fullName>
    </submittedName>
</protein>